<dbReference type="AlphaFoldDB" id="A0A3G8ZJ03"/>
<accession>A0A3G8ZJ03</accession>
<keyword evidence="3" id="KW-1185">Reference proteome</keyword>
<organism evidence="2 3">
    <name type="scientific">Nakamurella antarctica</name>
    <dbReference type="NCBI Taxonomy" id="1902245"/>
    <lineage>
        <taxon>Bacteria</taxon>
        <taxon>Bacillati</taxon>
        <taxon>Actinomycetota</taxon>
        <taxon>Actinomycetes</taxon>
        <taxon>Nakamurellales</taxon>
        <taxon>Nakamurellaceae</taxon>
        <taxon>Nakamurella</taxon>
    </lineage>
</organism>
<dbReference type="InterPro" id="IPR045598">
    <property type="entry name" value="DUF6457"/>
</dbReference>
<proteinExistence type="predicted"/>
<gene>
    <name evidence="2" type="ORF">EH165_02785</name>
</gene>
<dbReference type="KEGG" id="nak:EH165_02785"/>
<sequence length="93" mass="9553">MSTLEDWLADATSALELPPDSIPADLRNDLLGLTRDIAHGVTRIAGPLTCYLLGLAAARGGAPSASIALINALIPTLPEPAESAAENQPAPQQ</sequence>
<reference evidence="2 3" key="1">
    <citation type="submission" date="2018-11" db="EMBL/GenBank/DDBJ databases">
        <authorList>
            <person name="Da X."/>
        </authorList>
    </citation>
    <scope>NUCLEOTIDE SEQUENCE [LARGE SCALE GENOMIC DNA]</scope>
    <source>
        <strain evidence="2 3">S14-144</strain>
    </source>
</reference>
<name>A0A3G8ZJ03_9ACTN</name>
<dbReference type="OrthoDB" id="4735656at2"/>
<evidence type="ECO:0000313" key="2">
    <source>
        <dbReference type="EMBL" id="AZI57243.1"/>
    </source>
</evidence>
<dbReference type="EMBL" id="CP034170">
    <property type="protein sequence ID" value="AZI57243.1"/>
    <property type="molecule type" value="Genomic_DNA"/>
</dbReference>
<dbReference type="Proteomes" id="UP000268084">
    <property type="component" value="Chromosome"/>
</dbReference>
<feature type="domain" description="DUF6457" evidence="1">
    <location>
        <begin position="2"/>
        <end position="73"/>
    </location>
</feature>
<dbReference type="RefSeq" id="WP_124797928.1">
    <property type="nucleotide sequence ID" value="NZ_CP034170.1"/>
</dbReference>
<protein>
    <recommendedName>
        <fullName evidence="1">DUF6457 domain-containing protein</fullName>
    </recommendedName>
</protein>
<dbReference type="Pfam" id="PF20058">
    <property type="entry name" value="DUF6457"/>
    <property type="match status" value="1"/>
</dbReference>
<evidence type="ECO:0000259" key="1">
    <source>
        <dbReference type="Pfam" id="PF20058"/>
    </source>
</evidence>
<reference evidence="2 3" key="2">
    <citation type="submission" date="2018-12" db="EMBL/GenBank/DDBJ databases">
        <title>Nakamurella antarcticus sp. nov., isolated from Antarctica South Shetland Islands soil.</title>
        <authorList>
            <person name="Peng F."/>
        </authorList>
    </citation>
    <scope>NUCLEOTIDE SEQUENCE [LARGE SCALE GENOMIC DNA]</scope>
    <source>
        <strain evidence="2 3">S14-144</strain>
    </source>
</reference>
<evidence type="ECO:0000313" key="3">
    <source>
        <dbReference type="Proteomes" id="UP000268084"/>
    </source>
</evidence>